<dbReference type="PRINTS" id="PR00420">
    <property type="entry name" value="RNGMNOXGNASE"/>
</dbReference>
<organism evidence="7 8">
    <name type="scientific">Salinarimonas ramus</name>
    <dbReference type="NCBI Taxonomy" id="690164"/>
    <lineage>
        <taxon>Bacteria</taxon>
        <taxon>Pseudomonadati</taxon>
        <taxon>Pseudomonadota</taxon>
        <taxon>Alphaproteobacteria</taxon>
        <taxon>Hyphomicrobiales</taxon>
        <taxon>Salinarimonadaceae</taxon>
        <taxon>Salinarimonas</taxon>
    </lineage>
</organism>
<evidence type="ECO:0000256" key="5">
    <source>
        <dbReference type="ARBA" id="ARBA00023033"/>
    </source>
</evidence>
<sequence length="413" mass="43327">MTKASVAVVGAGIAGLAAALALSRAGHPVTLVERRTGFSEVGAGLQLSPNASRILLDLGLGAALARRVTAPERVVIRDMARGRTLAEMPLAPAMEKRFGAPYWVIHRADLQTILLDAVRARPDVRLVMGRAVDEVALAQDGVRLSLARENGARETLAADIGIGADGVWSKTRRAVEGRSGDVPARYQGYVAWRATLPRTRAPAPLAGDETGLWLGRRAHVVHYPIAGGALVNIVCIVQRPEPVDGWATPGEARALLAALPGLAPDLRALLDAAGGWLLWSLHDRSAARMARGRFALVGDAAHPVLPFLAQGAALAVEDAACLARRLASAQEMGPQAARSASPGGEDAIASALTAYAAARVPRALRVQKAARSNGRVYHAGGPMALGRDLVLRSMGAGGMAERYAWLYGWSDEA</sequence>
<dbReference type="InterPro" id="IPR050493">
    <property type="entry name" value="FAD-dep_Monooxygenase_BioMet"/>
</dbReference>
<evidence type="ECO:0000313" key="7">
    <source>
        <dbReference type="EMBL" id="GGK30565.1"/>
    </source>
</evidence>
<feature type="domain" description="FAD-binding" evidence="6">
    <location>
        <begin position="4"/>
        <end position="329"/>
    </location>
</feature>
<evidence type="ECO:0000256" key="1">
    <source>
        <dbReference type="ARBA" id="ARBA00001974"/>
    </source>
</evidence>
<proteinExistence type="predicted"/>
<dbReference type="SUPFAM" id="SSF51905">
    <property type="entry name" value="FAD/NAD(P)-binding domain"/>
    <property type="match status" value="1"/>
</dbReference>
<evidence type="ECO:0000259" key="6">
    <source>
        <dbReference type="Pfam" id="PF01494"/>
    </source>
</evidence>
<keyword evidence="5" id="KW-0503">Monooxygenase</keyword>
<dbReference type="Proteomes" id="UP000600449">
    <property type="component" value="Unassembled WGS sequence"/>
</dbReference>
<dbReference type="PANTHER" id="PTHR13789">
    <property type="entry name" value="MONOOXYGENASE"/>
    <property type="match status" value="1"/>
</dbReference>
<reference evidence="7 8" key="1">
    <citation type="journal article" date="2014" name="Int. J. Syst. Evol. Microbiol.">
        <title>Complete genome sequence of Corynebacterium casei LMG S-19264T (=DSM 44701T), isolated from a smear-ripened cheese.</title>
        <authorList>
            <consortium name="US DOE Joint Genome Institute (JGI-PGF)"/>
            <person name="Walter F."/>
            <person name="Albersmeier A."/>
            <person name="Kalinowski J."/>
            <person name="Ruckert C."/>
        </authorList>
    </citation>
    <scope>NUCLEOTIDE SEQUENCE [LARGE SCALE GENOMIC DNA]</scope>
    <source>
        <strain evidence="7 8">CGMCC 1.9161</strain>
    </source>
</reference>
<dbReference type="GO" id="GO:0071949">
    <property type="term" value="F:FAD binding"/>
    <property type="evidence" value="ECO:0007669"/>
    <property type="project" value="InterPro"/>
</dbReference>
<dbReference type="Gene3D" id="3.50.50.60">
    <property type="entry name" value="FAD/NAD(P)-binding domain"/>
    <property type="match status" value="1"/>
</dbReference>
<dbReference type="RefSeq" id="WP_188911524.1">
    <property type="nucleotide sequence ID" value="NZ_BMMF01000004.1"/>
</dbReference>
<comment type="cofactor">
    <cofactor evidence="1">
        <name>FAD</name>
        <dbReference type="ChEBI" id="CHEBI:57692"/>
    </cofactor>
</comment>
<keyword evidence="3" id="KW-0274">FAD</keyword>
<keyword evidence="4" id="KW-0560">Oxidoreductase</keyword>
<name>A0A917V3A9_9HYPH</name>
<keyword evidence="2" id="KW-0285">Flavoprotein</keyword>
<dbReference type="SUPFAM" id="SSF54373">
    <property type="entry name" value="FAD-linked reductases, C-terminal domain"/>
    <property type="match status" value="1"/>
</dbReference>
<gene>
    <name evidence="7" type="primary">nah</name>
    <name evidence="7" type="ORF">GCM10011322_16380</name>
</gene>
<keyword evidence="8" id="KW-1185">Reference proteome</keyword>
<dbReference type="GO" id="GO:0004497">
    <property type="term" value="F:monooxygenase activity"/>
    <property type="evidence" value="ECO:0007669"/>
    <property type="project" value="UniProtKB-KW"/>
</dbReference>
<dbReference type="Pfam" id="PF01494">
    <property type="entry name" value="FAD_binding_3"/>
    <property type="match status" value="1"/>
</dbReference>
<dbReference type="EMBL" id="BMMF01000004">
    <property type="protein sequence ID" value="GGK30565.1"/>
    <property type="molecule type" value="Genomic_DNA"/>
</dbReference>
<evidence type="ECO:0000256" key="3">
    <source>
        <dbReference type="ARBA" id="ARBA00022827"/>
    </source>
</evidence>
<evidence type="ECO:0000313" key="8">
    <source>
        <dbReference type="Proteomes" id="UP000600449"/>
    </source>
</evidence>
<evidence type="ECO:0000256" key="2">
    <source>
        <dbReference type="ARBA" id="ARBA00022630"/>
    </source>
</evidence>
<accession>A0A917V3A9</accession>
<protein>
    <submittedName>
        <fullName evidence="7">Salicylate hydroxylase</fullName>
    </submittedName>
</protein>
<dbReference type="InterPro" id="IPR036188">
    <property type="entry name" value="FAD/NAD-bd_sf"/>
</dbReference>
<dbReference type="PANTHER" id="PTHR13789:SF318">
    <property type="entry name" value="GERANYLGERANYL DIPHOSPHATE REDUCTASE"/>
    <property type="match status" value="1"/>
</dbReference>
<dbReference type="AlphaFoldDB" id="A0A917V3A9"/>
<comment type="caution">
    <text evidence="7">The sequence shown here is derived from an EMBL/GenBank/DDBJ whole genome shotgun (WGS) entry which is preliminary data.</text>
</comment>
<evidence type="ECO:0000256" key="4">
    <source>
        <dbReference type="ARBA" id="ARBA00023002"/>
    </source>
</evidence>
<dbReference type="InterPro" id="IPR002938">
    <property type="entry name" value="FAD-bd"/>
</dbReference>